<evidence type="ECO:0000313" key="2">
    <source>
        <dbReference type="Proteomes" id="UP000004664"/>
    </source>
</evidence>
<organism evidence="1 2">
    <name type="scientific">Methylobacter tundripaludum (strain ATCC BAA-1195 / DSM 17260 / SV96)</name>
    <dbReference type="NCBI Taxonomy" id="697282"/>
    <lineage>
        <taxon>Bacteria</taxon>
        <taxon>Pseudomonadati</taxon>
        <taxon>Pseudomonadota</taxon>
        <taxon>Gammaproteobacteria</taxon>
        <taxon>Methylococcales</taxon>
        <taxon>Methylococcaceae</taxon>
        <taxon>Methylobacter</taxon>
    </lineage>
</organism>
<sequence length="38" mass="4170">MEDLSVAFLVFLTGSCYNKNAPALSLIILQKNDCINPL</sequence>
<name>G3IQW6_METTV</name>
<dbReference type="AlphaFoldDB" id="G3IQW6"/>
<dbReference type="STRING" id="697282.Mettu_2393"/>
<dbReference type="EMBL" id="JH109152">
    <property type="protein sequence ID" value="EGW23537.1"/>
    <property type="molecule type" value="Genomic_DNA"/>
</dbReference>
<dbReference type="Proteomes" id="UP000004664">
    <property type="component" value="Unassembled WGS sequence"/>
</dbReference>
<gene>
    <name evidence="1" type="ORF">Mettu_2393</name>
</gene>
<keyword evidence="2" id="KW-1185">Reference proteome</keyword>
<dbReference type="HOGENOM" id="CLU_3330088_0_0_6"/>
<reference evidence="1 2" key="1">
    <citation type="submission" date="2011-06" db="EMBL/GenBank/DDBJ databases">
        <title>Genomic sequence of Methylobacter tundripaludum SV96.</title>
        <authorList>
            <consortium name="US DOE Joint Genome Institute"/>
            <person name="Lucas S."/>
            <person name="Han J."/>
            <person name="Lapidus A."/>
            <person name="Cheng J.-F."/>
            <person name="Goodwin L."/>
            <person name="Pitluck S."/>
            <person name="Held B."/>
            <person name="Detter J.C."/>
            <person name="Han C."/>
            <person name="Tapia R."/>
            <person name="Land M."/>
            <person name="Hauser L."/>
            <person name="Kyrpides N."/>
            <person name="Ivanova N."/>
            <person name="Ovchinnikova G."/>
            <person name="Pagani I."/>
            <person name="Klotz M.G."/>
            <person name="Dispirito A.A."/>
            <person name="Murrell J.C."/>
            <person name="Dunfield P."/>
            <person name="Kalyuzhnaya M.G."/>
            <person name="Svenning M."/>
            <person name="Trotsenko Y.A."/>
            <person name="Stein L.Y."/>
            <person name="Woyke T."/>
        </authorList>
    </citation>
    <scope>NUCLEOTIDE SEQUENCE [LARGE SCALE GENOMIC DNA]</scope>
    <source>
        <strain evidence="2">ATCC BAA-1195 / DSM 17260 / SV96</strain>
    </source>
</reference>
<evidence type="ECO:0000313" key="1">
    <source>
        <dbReference type="EMBL" id="EGW23537.1"/>
    </source>
</evidence>
<accession>G3IQW6</accession>
<protein>
    <submittedName>
        <fullName evidence="1">Uncharacterized protein</fullName>
    </submittedName>
</protein>
<proteinExistence type="predicted"/>